<feature type="active site" description="Phosphocysteine intermediate; for EIIB activity" evidence="11">
    <location>
        <position position="440"/>
    </location>
</feature>
<evidence type="ECO:0000256" key="1">
    <source>
        <dbReference type="ARBA" id="ARBA00004651"/>
    </source>
</evidence>
<dbReference type="PANTHER" id="PTHR30009">
    <property type="entry name" value="CYTOCHROME C-TYPE SYNTHESIS PROTEIN AND PTS TRANSMEMBRANE COMPONENT"/>
    <property type="match status" value="1"/>
</dbReference>
<evidence type="ECO:0000256" key="6">
    <source>
        <dbReference type="ARBA" id="ARBA00022683"/>
    </source>
</evidence>
<dbReference type="PANTHER" id="PTHR30009:SF4">
    <property type="entry name" value="PTS SYSTEM N-ACETYLGLUCOSAMINE-SPECIFIC EIICBA COMPONENT"/>
    <property type="match status" value="1"/>
</dbReference>
<evidence type="ECO:0000256" key="4">
    <source>
        <dbReference type="ARBA" id="ARBA00022597"/>
    </source>
</evidence>
<dbReference type="GO" id="GO:0019866">
    <property type="term" value="C:organelle inner membrane"/>
    <property type="evidence" value="ECO:0007669"/>
    <property type="project" value="InterPro"/>
</dbReference>
<dbReference type="GO" id="GO:0015764">
    <property type="term" value="P:N-acetylglucosamine transport"/>
    <property type="evidence" value="ECO:0007669"/>
    <property type="project" value="TreeGrafter"/>
</dbReference>
<dbReference type="InterPro" id="IPR013013">
    <property type="entry name" value="PTS_EIIC_1"/>
</dbReference>
<evidence type="ECO:0000259" key="14">
    <source>
        <dbReference type="PROSITE" id="PS51103"/>
    </source>
</evidence>
<dbReference type="CDD" id="cd00212">
    <property type="entry name" value="PTS_IIB_glc"/>
    <property type="match status" value="1"/>
</dbReference>
<dbReference type="AlphaFoldDB" id="A0A1M6E6T2"/>
<dbReference type="PROSITE" id="PS01035">
    <property type="entry name" value="PTS_EIIB_TYPE_1_CYS"/>
    <property type="match status" value="1"/>
</dbReference>
<evidence type="ECO:0000256" key="7">
    <source>
        <dbReference type="ARBA" id="ARBA00022692"/>
    </source>
</evidence>
<evidence type="ECO:0000256" key="3">
    <source>
        <dbReference type="ARBA" id="ARBA00022475"/>
    </source>
</evidence>
<dbReference type="GO" id="GO:0008982">
    <property type="term" value="F:protein-N(PI)-phosphohistidine-sugar phosphotransferase activity"/>
    <property type="evidence" value="ECO:0007669"/>
    <property type="project" value="InterPro"/>
</dbReference>
<dbReference type="GO" id="GO:0016301">
    <property type="term" value="F:kinase activity"/>
    <property type="evidence" value="ECO:0007669"/>
    <property type="project" value="UniProtKB-KW"/>
</dbReference>
<evidence type="ECO:0000256" key="5">
    <source>
        <dbReference type="ARBA" id="ARBA00022679"/>
    </source>
</evidence>
<dbReference type="Pfam" id="PF02378">
    <property type="entry name" value="PTS_EIIC"/>
    <property type="match status" value="1"/>
</dbReference>
<keyword evidence="5" id="KW-0808">Transferase</keyword>
<evidence type="ECO:0000259" key="13">
    <source>
        <dbReference type="PROSITE" id="PS51098"/>
    </source>
</evidence>
<dbReference type="RefSeq" id="WP_073022678.1">
    <property type="nucleotide sequence ID" value="NZ_FQXU01000021.1"/>
</dbReference>
<dbReference type="InterPro" id="IPR018113">
    <property type="entry name" value="PTrfase_EIIB_Cys"/>
</dbReference>
<keyword evidence="4" id="KW-0762">Sugar transport</keyword>
<sequence length="494" mass="52627">MSKGNNRVLAFLQKIGKALMTPVAVMPAAAILLRLGQNDVWTWTGNKYLMEKGIPIIAQAGDAIFGTLYLGKGDGATPISILGLLFAVGIAIGLAEENNGVAALSATVGFLVLQKVASAINPTINMGVFAGFIAGILAGILYNKFKDIQLPQFLGFFAGKRFVPIATSFIMIALGVLAGYVWPAIQTGLDSFGNFVADSGSAGTFGFGLLNRLLIPFGLHHVMNSIFWFTFGTFTNAAGEIVRGDLTRYFAGDPASGAFMTGFFPIMMFGLPAACLAMITAAKKEKKKEVTGMLLGIAFTSFLTGITEPIEFLFMFLAPVLYGIHAVLTGIAGAVTYALNMKLGFGFSAGFIDYALNFSKSNTSNPLGLALVGLVFGAIYYFVFLFYIKKFDVKTPGREDDDEVEIEVKASTKSSDLAGKAKGILEAIGGKENIQTIDACVTRIRLSLNDGNKINERELKKLGASGVMKMGEGNYQIVVGTLADPIVSQMKKLL</sequence>
<dbReference type="GO" id="GO:0015572">
    <property type="term" value="F:N-acetylglucosamine transmembrane transporter activity"/>
    <property type="evidence" value="ECO:0007669"/>
    <property type="project" value="InterPro"/>
</dbReference>
<keyword evidence="8" id="KW-0418">Kinase</keyword>
<keyword evidence="3" id="KW-1003">Cell membrane</keyword>
<dbReference type="Proteomes" id="UP000184241">
    <property type="component" value="Unassembled WGS sequence"/>
</dbReference>
<evidence type="ECO:0000256" key="9">
    <source>
        <dbReference type="ARBA" id="ARBA00022989"/>
    </source>
</evidence>
<feature type="transmembrane region" description="Helical" evidence="12">
    <location>
        <begin position="262"/>
        <end position="282"/>
    </location>
</feature>
<organism evidence="15 16">
    <name type="scientific">Clostridium intestinale DSM 6191</name>
    <dbReference type="NCBI Taxonomy" id="1121320"/>
    <lineage>
        <taxon>Bacteria</taxon>
        <taxon>Bacillati</taxon>
        <taxon>Bacillota</taxon>
        <taxon>Clostridia</taxon>
        <taxon>Eubacteriales</taxon>
        <taxon>Clostridiaceae</taxon>
        <taxon>Clostridium</taxon>
    </lineage>
</organism>
<proteinExistence type="predicted"/>
<dbReference type="PROSITE" id="PS51098">
    <property type="entry name" value="PTS_EIIB_TYPE_1"/>
    <property type="match status" value="1"/>
</dbReference>
<keyword evidence="6" id="KW-0598">Phosphotransferase system</keyword>
<feature type="transmembrane region" description="Helical" evidence="12">
    <location>
        <begin position="368"/>
        <end position="388"/>
    </location>
</feature>
<dbReference type="InterPro" id="IPR003352">
    <property type="entry name" value="PTS_EIIC"/>
</dbReference>
<dbReference type="NCBIfam" id="TIGR01998">
    <property type="entry name" value="PTS-II-BC-nag"/>
    <property type="match status" value="1"/>
</dbReference>
<accession>A0A1M6E6T2</accession>
<feature type="transmembrane region" description="Helical" evidence="12">
    <location>
        <begin position="123"/>
        <end position="142"/>
    </location>
</feature>
<dbReference type="InterPro" id="IPR050429">
    <property type="entry name" value="PTS_Glucose_EIICBA"/>
</dbReference>
<dbReference type="GO" id="GO:0005886">
    <property type="term" value="C:plasma membrane"/>
    <property type="evidence" value="ECO:0007669"/>
    <property type="project" value="UniProtKB-SubCell"/>
</dbReference>
<feature type="transmembrane region" description="Helical" evidence="12">
    <location>
        <begin position="76"/>
        <end position="94"/>
    </location>
</feature>
<dbReference type="Gene3D" id="3.30.1360.60">
    <property type="entry name" value="Glucose permease domain IIB"/>
    <property type="match status" value="1"/>
</dbReference>
<dbReference type="FunFam" id="3.30.1360.60:FF:000001">
    <property type="entry name" value="PTS system glucose-specific IIBC component PtsG"/>
    <property type="match status" value="1"/>
</dbReference>
<dbReference type="Pfam" id="PF00367">
    <property type="entry name" value="PTS_EIIB"/>
    <property type="match status" value="1"/>
</dbReference>
<dbReference type="EMBL" id="FQXU01000021">
    <property type="protein sequence ID" value="SHI81135.1"/>
    <property type="molecule type" value="Genomic_DNA"/>
</dbReference>
<keyword evidence="10 12" id="KW-0472">Membrane</keyword>
<keyword evidence="2" id="KW-0813">Transport</keyword>
<dbReference type="NCBIfam" id="TIGR00826">
    <property type="entry name" value="EIIB_glc"/>
    <property type="match status" value="1"/>
</dbReference>
<feature type="transmembrane region" description="Helical" evidence="12">
    <location>
        <begin position="312"/>
        <end position="332"/>
    </location>
</feature>
<dbReference type="GO" id="GO:0090563">
    <property type="term" value="F:protein-phosphocysteine-sugar phosphotransferase activity"/>
    <property type="evidence" value="ECO:0007669"/>
    <property type="project" value="TreeGrafter"/>
</dbReference>
<feature type="transmembrane region" description="Helical" evidence="12">
    <location>
        <begin position="289"/>
        <end position="306"/>
    </location>
</feature>
<protein>
    <submittedName>
        <fullName evidence="15">PTS system N-acetylglucosamine-specific IIB component, Glc family /PTS system N-acetylglucosamine-specific IIC component, Glc family</fullName>
    </submittedName>
</protein>
<dbReference type="PROSITE" id="PS51103">
    <property type="entry name" value="PTS_EIIC_TYPE_1"/>
    <property type="match status" value="1"/>
</dbReference>
<dbReference type="InterPro" id="IPR036878">
    <property type="entry name" value="Glu_permease_IIB"/>
</dbReference>
<evidence type="ECO:0000313" key="16">
    <source>
        <dbReference type="Proteomes" id="UP000184241"/>
    </source>
</evidence>
<evidence type="ECO:0000256" key="8">
    <source>
        <dbReference type="ARBA" id="ARBA00022777"/>
    </source>
</evidence>
<gene>
    <name evidence="15" type="ORF">SAMN02745941_04385</name>
</gene>
<comment type="subcellular location">
    <subcellularLocation>
        <location evidence="1">Cell membrane</location>
        <topology evidence="1">Multi-pass membrane protein</topology>
    </subcellularLocation>
</comment>
<dbReference type="InterPro" id="IPR010974">
    <property type="entry name" value="PTS_IIBC_nag"/>
</dbReference>
<feature type="transmembrane region" description="Helical" evidence="12">
    <location>
        <begin position="162"/>
        <end position="185"/>
    </location>
</feature>
<feature type="domain" description="PTS EIIB type-1" evidence="13">
    <location>
        <begin position="418"/>
        <end position="494"/>
    </location>
</feature>
<evidence type="ECO:0000256" key="2">
    <source>
        <dbReference type="ARBA" id="ARBA00022448"/>
    </source>
</evidence>
<evidence type="ECO:0000256" key="12">
    <source>
        <dbReference type="SAM" id="Phobius"/>
    </source>
</evidence>
<dbReference type="SUPFAM" id="SSF55604">
    <property type="entry name" value="Glucose permease domain IIB"/>
    <property type="match status" value="1"/>
</dbReference>
<reference evidence="15 16" key="1">
    <citation type="submission" date="2016-11" db="EMBL/GenBank/DDBJ databases">
        <authorList>
            <person name="Jaros S."/>
            <person name="Januszkiewicz K."/>
            <person name="Wedrychowicz H."/>
        </authorList>
    </citation>
    <scope>NUCLEOTIDE SEQUENCE [LARGE SCALE GENOMIC DNA]</scope>
    <source>
        <strain evidence="15 16">DSM 6191</strain>
    </source>
</reference>
<evidence type="ECO:0000256" key="10">
    <source>
        <dbReference type="ARBA" id="ARBA00023136"/>
    </source>
</evidence>
<dbReference type="InterPro" id="IPR001996">
    <property type="entry name" value="PTS_IIB_1"/>
</dbReference>
<evidence type="ECO:0000313" key="15">
    <source>
        <dbReference type="EMBL" id="SHI81135.1"/>
    </source>
</evidence>
<evidence type="ECO:0000256" key="11">
    <source>
        <dbReference type="PROSITE-ProRule" id="PRU00421"/>
    </source>
</evidence>
<keyword evidence="9 12" id="KW-1133">Transmembrane helix</keyword>
<feature type="transmembrane region" description="Helical" evidence="12">
    <location>
        <begin position="222"/>
        <end position="242"/>
    </location>
</feature>
<feature type="domain" description="PTS EIIC type-1" evidence="14">
    <location>
        <begin position="6"/>
        <end position="400"/>
    </location>
</feature>
<name>A0A1M6E6T2_9CLOT</name>
<dbReference type="GO" id="GO:0009401">
    <property type="term" value="P:phosphoenolpyruvate-dependent sugar phosphotransferase system"/>
    <property type="evidence" value="ECO:0007669"/>
    <property type="project" value="UniProtKB-KW"/>
</dbReference>
<keyword evidence="7 12" id="KW-0812">Transmembrane</keyword>